<name>A0ABY4B966_9BACT</name>
<proteinExistence type="predicted"/>
<sequence length="376" mass="41932">MRPYLLFAVLLLTHRSLQAAPRPYLDVVPALAQRLVTAQARSHGLGAEDLFFTLRNQTSQELRLRVPPGLHFGAGDPEAQDLFTFQERLLVLAPGASGTVRLWGFCMEQHDHAPAANSVYSLRGLAPNGLQQLGDSLQKYPKLAELYGQMFVWSLTDHEPLRDIRVPPALLRGATNVLRYLAAVSGQLAVHARSATDNRPSVKVFSKRLFINYHSPTRQVTSLRVYGPDDCERYVVARSWQLTPGVMRYRLGLNTILGIDELPEFTVRLLDAQGHVLQETKVNQATAEVDIPPVQLPFAFAFSLAKPVKNAHLRVRLTDGTLVEELRQLPYLPAGNHRYNWTFYHLRAAGTSFVARLEGEDGKVFGQQLISAATTP</sequence>
<feature type="chain" id="PRO_5045228216" evidence="1">
    <location>
        <begin position="20"/>
        <end position="376"/>
    </location>
</feature>
<evidence type="ECO:0000313" key="2">
    <source>
        <dbReference type="EMBL" id="UOE34231.1"/>
    </source>
</evidence>
<accession>A0ABY4B966</accession>
<dbReference type="EMBL" id="CP094534">
    <property type="protein sequence ID" value="UOE34231.1"/>
    <property type="molecule type" value="Genomic_DNA"/>
</dbReference>
<protein>
    <submittedName>
        <fullName evidence="2">Uncharacterized protein</fullName>
    </submittedName>
</protein>
<feature type="signal peptide" evidence="1">
    <location>
        <begin position="1"/>
        <end position="19"/>
    </location>
</feature>
<evidence type="ECO:0000313" key="3">
    <source>
        <dbReference type="Proteomes" id="UP000831390"/>
    </source>
</evidence>
<keyword evidence="1" id="KW-0732">Signal</keyword>
<organism evidence="2 3">
    <name type="scientific">Hymenobacter monticola</name>
    <dbReference type="NCBI Taxonomy" id="1705399"/>
    <lineage>
        <taxon>Bacteria</taxon>
        <taxon>Pseudomonadati</taxon>
        <taxon>Bacteroidota</taxon>
        <taxon>Cytophagia</taxon>
        <taxon>Cytophagales</taxon>
        <taxon>Hymenobacteraceae</taxon>
        <taxon>Hymenobacter</taxon>
    </lineage>
</organism>
<dbReference type="Proteomes" id="UP000831390">
    <property type="component" value="Chromosome"/>
</dbReference>
<dbReference type="RefSeq" id="WP_243515088.1">
    <property type="nucleotide sequence ID" value="NZ_CP094534.1"/>
</dbReference>
<reference evidence="2 3" key="1">
    <citation type="submission" date="2022-03" db="EMBL/GenBank/DDBJ databases">
        <title>Hymenobactersp. isolated from the air.</title>
        <authorList>
            <person name="Won M."/>
            <person name="Kwon S.-W."/>
        </authorList>
    </citation>
    <scope>NUCLEOTIDE SEQUENCE [LARGE SCALE GENOMIC DNA]</scope>
    <source>
        <strain evidence="2 3">KACC 22596</strain>
    </source>
</reference>
<keyword evidence="3" id="KW-1185">Reference proteome</keyword>
<gene>
    <name evidence="2" type="ORF">MTP16_00940</name>
</gene>
<evidence type="ECO:0000256" key="1">
    <source>
        <dbReference type="SAM" id="SignalP"/>
    </source>
</evidence>